<gene>
    <name evidence="9" type="ORF">SFRA_022030</name>
</gene>
<evidence type="ECO:0000313" key="9">
    <source>
        <dbReference type="EMBL" id="RKM93189.1"/>
    </source>
</evidence>
<name>A0A3R7IPA8_9ACTN</name>
<protein>
    <submittedName>
        <fullName evidence="9">Na+/H+ antiporter subunit E</fullName>
    </submittedName>
</protein>
<evidence type="ECO:0000256" key="4">
    <source>
        <dbReference type="ARBA" id="ARBA00022692"/>
    </source>
</evidence>
<feature type="compositionally biased region" description="Basic and acidic residues" evidence="7">
    <location>
        <begin position="178"/>
        <end position="187"/>
    </location>
</feature>
<dbReference type="EMBL" id="JNAD02000011">
    <property type="protein sequence ID" value="RKM93189.1"/>
    <property type="molecule type" value="Genomic_DNA"/>
</dbReference>
<evidence type="ECO:0000256" key="5">
    <source>
        <dbReference type="ARBA" id="ARBA00022989"/>
    </source>
</evidence>
<dbReference type="PANTHER" id="PTHR34584:SF1">
    <property type="entry name" value="NA(+)_H(+) ANTIPORTER SUBUNIT E1"/>
    <property type="match status" value="1"/>
</dbReference>
<organism evidence="9 10">
    <name type="scientific">Streptomyces xinghaiensis</name>
    <dbReference type="NCBI Taxonomy" id="1038928"/>
    <lineage>
        <taxon>Bacteria</taxon>
        <taxon>Bacillati</taxon>
        <taxon>Actinomycetota</taxon>
        <taxon>Actinomycetes</taxon>
        <taxon>Kitasatosporales</taxon>
        <taxon>Streptomycetaceae</taxon>
        <taxon>Streptomyces</taxon>
    </lineage>
</organism>
<evidence type="ECO:0000256" key="6">
    <source>
        <dbReference type="ARBA" id="ARBA00023136"/>
    </source>
</evidence>
<accession>A0A3R7IPA8</accession>
<feature type="transmembrane region" description="Helical" evidence="8">
    <location>
        <begin position="64"/>
        <end position="86"/>
    </location>
</feature>
<feature type="region of interest" description="Disordered" evidence="7">
    <location>
        <begin position="167"/>
        <end position="187"/>
    </location>
</feature>
<dbReference type="PANTHER" id="PTHR34584">
    <property type="entry name" value="NA(+)/H(+) ANTIPORTER SUBUNIT E1"/>
    <property type="match status" value="1"/>
</dbReference>
<dbReference type="AlphaFoldDB" id="A0A3R7IPA8"/>
<evidence type="ECO:0000256" key="8">
    <source>
        <dbReference type="SAM" id="Phobius"/>
    </source>
</evidence>
<comment type="similarity">
    <text evidence="2">Belongs to the CPA3 antiporters (TC 2.A.63) subunit E family.</text>
</comment>
<evidence type="ECO:0000256" key="7">
    <source>
        <dbReference type="SAM" id="MobiDB-lite"/>
    </source>
</evidence>
<dbReference type="Pfam" id="PF01899">
    <property type="entry name" value="MNHE"/>
    <property type="match status" value="1"/>
</dbReference>
<dbReference type="Proteomes" id="UP000028058">
    <property type="component" value="Unassembled WGS sequence"/>
</dbReference>
<keyword evidence="3" id="KW-1003">Cell membrane</keyword>
<keyword evidence="6 8" id="KW-0472">Membrane</keyword>
<sequence length="187" mass="20628">MTVPRFLYRTRDHLPLFCWLLALWTVLWGSPRPAVLLSGAPLAAAVVRGFALPPLLPRAAVRPWRLLLLLGFMLADLLRSGITVAWQALRHGPRARAAVVEVPLRADTDLLIAATATLTTLTPGTLVLEIDRDRRLLYVHALPAGSPRQTERRRREVLRAERHVTRALARAGAAGPDEEPRPAEGTS</sequence>
<keyword evidence="5 8" id="KW-1133">Transmembrane helix</keyword>
<evidence type="ECO:0000256" key="2">
    <source>
        <dbReference type="ARBA" id="ARBA00006228"/>
    </source>
</evidence>
<dbReference type="InterPro" id="IPR002758">
    <property type="entry name" value="Cation_antiport_E"/>
</dbReference>
<keyword evidence="4 8" id="KW-0812">Transmembrane</keyword>
<evidence type="ECO:0000313" key="10">
    <source>
        <dbReference type="Proteomes" id="UP000028058"/>
    </source>
</evidence>
<comment type="subcellular location">
    <subcellularLocation>
        <location evidence="1">Cell membrane</location>
        <topology evidence="1">Multi-pass membrane protein</topology>
    </subcellularLocation>
</comment>
<evidence type="ECO:0000256" key="3">
    <source>
        <dbReference type="ARBA" id="ARBA00022475"/>
    </source>
</evidence>
<dbReference type="NCBIfam" id="NF006521">
    <property type="entry name" value="PRK08965.1-5"/>
    <property type="match status" value="1"/>
</dbReference>
<dbReference type="GO" id="GO:0008324">
    <property type="term" value="F:monoatomic cation transmembrane transporter activity"/>
    <property type="evidence" value="ECO:0007669"/>
    <property type="project" value="InterPro"/>
</dbReference>
<evidence type="ECO:0000256" key="1">
    <source>
        <dbReference type="ARBA" id="ARBA00004651"/>
    </source>
</evidence>
<dbReference type="GO" id="GO:0005886">
    <property type="term" value="C:plasma membrane"/>
    <property type="evidence" value="ECO:0007669"/>
    <property type="project" value="UniProtKB-SubCell"/>
</dbReference>
<dbReference type="OrthoDB" id="3556991at2"/>
<comment type="caution">
    <text evidence="9">The sequence shown here is derived from an EMBL/GenBank/DDBJ whole genome shotgun (WGS) entry which is preliminary data.</text>
</comment>
<keyword evidence="10" id="KW-1185">Reference proteome</keyword>
<proteinExistence type="inferred from homology"/>
<reference evidence="9 10" key="1">
    <citation type="journal article" date="2014" name="Genome Announc.">
        <title>Draft Genome Sequence of Streptomyces fradiae ATCC 19609, a Strain Highly Sensitive to Antibiotics.</title>
        <authorList>
            <person name="Bekker O.B."/>
            <person name="Klimina K.M."/>
            <person name="Vatlin A.A."/>
            <person name="Zakharevich N.V."/>
            <person name="Kasianov A.S."/>
            <person name="Danilenko V.N."/>
        </authorList>
    </citation>
    <scope>NUCLEOTIDE SEQUENCE [LARGE SCALE GENOMIC DNA]</scope>
    <source>
        <strain evidence="9 10">ATCC 19609</strain>
    </source>
</reference>
<dbReference type="RefSeq" id="WP_050364643.1">
    <property type="nucleotide sequence ID" value="NZ_CP134822.1"/>
</dbReference>